<dbReference type="InterPro" id="IPR000073">
    <property type="entry name" value="AB_hydrolase_1"/>
</dbReference>
<dbReference type="GO" id="GO:0016787">
    <property type="term" value="F:hydrolase activity"/>
    <property type="evidence" value="ECO:0007669"/>
    <property type="project" value="UniProtKB-KW"/>
</dbReference>
<dbReference type="Gene3D" id="3.40.50.1820">
    <property type="entry name" value="alpha/beta hydrolase"/>
    <property type="match status" value="1"/>
</dbReference>
<evidence type="ECO:0000259" key="1">
    <source>
        <dbReference type="Pfam" id="PF12697"/>
    </source>
</evidence>
<proteinExistence type="predicted"/>
<evidence type="ECO:0000313" key="2">
    <source>
        <dbReference type="EMBL" id="MBB2168646.1"/>
    </source>
</evidence>
<dbReference type="AlphaFoldDB" id="A0A7W4ITA6"/>
<dbReference type="SUPFAM" id="SSF53474">
    <property type="entry name" value="alpha/beta-Hydrolases"/>
    <property type="match status" value="1"/>
</dbReference>
<gene>
    <name evidence="2" type="ORF">HLH36_09815</name>
</gene>
<keyword evidence="2" id="KW-0378">Hydrolase</keyword>
<protein>
    <submittedName>
        <fullName evidence="2">Alpha/beta hydrolase</fullName>
    </submittedName>
</protein>
<accession>A0A7W4ITA6</accession>
<dbReference type="Proteomes" id="UP000559860">
    <property type="component" value="Unassembled WGS sequence"/>
</dbReference>
<keyword evidence="3" id="KW-1185">Reference proteome</keyword>
<name>A0A7W4ITA6_9PROT</name>
<dbReference type="EMBL" id="JABEQD010000005">
    <property type="protein sequence ID" value="MBB2168646.1"/>
    <property type="molecule type" value="Genomic_DNA"/>
</dbReference>
<dbReference type="InterPro" id="IPR029058">
    <property type="entry name" value="AB_hydrolase_fold"/>
</dbReference>
<dbReference type="RefSeq" id="WP_182986198.1">
    <property type="nucleotide sequence ID" value="NZ_JABEQD010000005.1"/>
</dbReference>
<reference evidence="2 3" key="1">
    <citation type="submission" date="2020-04" db="EMBL/GenBank/DDBJ databases">
        <title>Description of novel Gluconacetobacter.</title>
        <authorList>
            <person name="Sombolestani A."/>
        </authorList>
    </citation>
    <scope>NUCLEOTIDE SEQUENCE [LARGE SCALE GENOMIC DNA]</scope>
    <source>
        <strain evidence="2 3">LMG 27801</strain>
    </source>
</reference>
<comment type="caution">
    <text evidence="2">The sequence shown here is derived from an EMBL/GenBank/DDBJ whole genome shotgun (WGS) entry which is preliminary data.</text>
</comment>
<dbReference type="Pfam" id="PF12697">
    <property type="entry name" value="Abhydrolase_6"/>
    <property type="match status" value="1"/>
</dbReference>
<evidence type="ECO:0000313" key="3">
    <source>
        <dbReference type="Proteomes" id="UP000559860"/>
    </source>
</evidence>
<feature type="domain" description="AB hydrolase-1" evidence="1">
    <location>
        <begin position="12"/>
        <end position="226"/>
    </location>
</feature>
<organism evidence="2 3">
    <name type="scientific">Gluconacetobacter aggeris</name>
    <dbReference type="NCBI Taxonomy" id="1286186"/>
    <lineage>
        <taxon>Bacteria</taxon>
        <taxon>Pseudomonadati</taxon>
        <taxon>Pseudomonadota</taxon>
        <taxon>Alphaproteobacteria</taxon>
        <taxon>Acetobacterales</taxon>
        <taxon>Acetobacteraceae</taxon>
        <taxon>Gluconacetobacter</taxon>
    </lineage>
</organism>
<sequence length="237" mass="24809">MALSDDPAPTGLFLVHGWGFTPDFWQPTLARLGGVEAMALDFGFFGPPRMAARPSGRHVAVGHSLGALWLLLNPPADCAGMLLINGFARFGATADYPEGIPPRVIERMVRGLDHHADDVVATFRGRAGIATPAPGPAQAERLARALALLRDADARDSLDAESGDAESGDAESNAALPPIRVLAGGQDPIVPPAMTEAGFRGRVPVEWVEDGGHLLPLTHPDRCAAAIAGLIAEAGRR</sequence>